<dbReference type="PANTHER" id="PTHR41324">
    <property type="entry name" value="MEMBRANE PROTEIN-RELATED"/>
    <property type="match status" value="1"/>
</dbReference>
<dbReference type="EMBL" id="BORS01000018">
    <property type="protein sequence ID" value="GIO44464.1"/>
    <property type="molecule type" value="Genomic_DNA"/>
</dbReference>
<feature type="transmembrane region" description="Helical" evidence="1">
    <location>
        <begin position="56"/>
        <end position="83"/>
    </location>
</feature>
<keyword evidence="1" id="KW-0812">Transmembrane</keyword>
<feature type="transmembrane region" description="Helical" evidence="1">
    <location>
        <begin position="213"/>
        <end position="239"/>
    </location>
</feature>
<evidence type="ECO:0000313" key="2">
    <source>
        <dbReference type="EMBL" id="GIO44464.1"/>
    </source>
</evidence>
<evidence type="ECO:0000256" key="1">
    <source>
        <dbReference type="SAM" id="Phobius"/>
    </source>
</evidence>
<proteinExistence type="predicted"/>
<organism evidence="2 3">
    <name type="scientific">Paenibacillus apis</name>
    <dbReference type="NCBI Taxonomy" id="1792174"/>
    <lineage>
        <taxon>Bacteria</taxon>
        <taxon>Bacillati</taxon>
        <taxon>Bacillota</taxon>
        <taxon>Bacilli</taxon>
        <taxon>Bacillales</taxon>
        <taxon>Paenibacillaceae</taxon>
        <taxon>Paenibacillus</taxon>
    </lineage>
</organism>
<dbReference type="Proteomes" id="UP000678895">
    <property type="component" value="Unassembled WGS sequence"/>
</dbReference>
<feature type="transmembrane region" description="Helical" evidence="1">
    <location>
        <begin position="245"/>
        <end position="263"/>
    </location>
</feature>
<evidence type="ECO:0000313" key="3">
    <source>
        <dbReference type="Proteomes" id="UP000678895"/>
    </source>
</evidence>
<dbReference type="InterPro" id="IPR018710">
    <property type="entry name" value="DUF2232"/>
</dbReference>
<keyword evidence="3" id="KW-1185">Reference proteome</keyword>
<feature type="transmembrane region" description="Helical" evidence="1">
    <location>
        <begin position="12"/>
        <end position="44"/>
    </location>
</feature>
<gene>
    <name evidence="2" type="ORF">J41TS4_42220</name>
</gene>
<feature type="transmembrane region" description="Helical" evidence="1">
    <location>
        <begin position="270"/>
        <end position="295"/>
    </location>
</feature>
<dbReference type="PANTHER" id="PTHR41324:SF1">
    <property type="entry name" value="DUF2232 DOMAIN-CONTAINING PROTEIN"/>
    <property type="match status" value="1"/>
</dbReference>
<keyword evidence="1" id="KW-1133">Transmembrane helix</keyword>
<name>A0A919Y4W8_9BACL</name>
<dbReference type="Pfam" id="PF09991">
    <property type="entry name" value="DUF2232"/>
    <property type="match status" value="1"/>
</dbReference>
<protein>
    <submittedName>
        <fullName evidence="2">Membrane protein</fullName>
    </submittedName>
</protein>
<dbReference type="RefSeq" id="WP_301630272.1">
    <property type="nucleotide sequence ID" value="NZ_BORS01000018.1"/>
</dbReference>
<keyword evidence="1" id="KW-0472">Membrane</keyword>
<feature type="transmembrane region" description="Helical" evidence="1">
    <location>
        <begin position="166"/>
        <end position="186"/>
    </location>
</feature>
<dbReference type="AlphaFoldDB" id="A0A919Y4W8"/>
<accession>A0A919Y4W8</accession>
<reference evidence="2" key="1">
    <citation type="submission" date="2021-03" db="EMBL/GenBank/DDBJ databases">
        <title>Antimicrobial resistance genes in bacteria isolated from Japanese honey, and their potential for conferring macrolide and lincosamide resistance in the American foulbrood pathogen Paenibacillus larvae.</title>
        <authorList>
            <person name="Okamoto M."/>
            <person name="Kumagai M."/>
            <person name="Kanamori H."/>
            <person name="Takamatsu D."/>
        </authorList>
    </citation>
    <scope>NUCLEOTIDE SEQUENCE</scope>
    <source>
        <strain evidence="2">J41TS4</strain>
    </source>
</reference>
<feature type="transmembrane region" description="Helical" evidence="1">
    <location>
        <begin position="95"/>
        <end position="118"/>
    </location>
</feature>
<sequence>MKFRWTSVAWSIVYLLLLLSLATPLTVVTTFFLIVPVVVLYATLSFRGLALHLVPVWLIAALIFGPAILLQAVYFLIPAVIMGHLYKKRTSALKVLFIGTGSITALFLLLLLITTIWFDFNLAVMIEEMLNLAMAPLQNMTDTSLAGGAVWTPELSQQLSVFTVRMIPFTIIVCSLVLASLTHAIVRPTLASMGHIVPKLPPLRDWRFPRSLIWYYLVGLILQLFSGSSIPNTFIGTILLNMMPLLQFLFLIQSASLFFFLAYHKKWNPAIPVLLVIAALFLAPLRIAGMLDIAFPLREKLTRPK</sequence>
<comment type="caution">
    <text evidence="2">The sequence shown here is derived from an EMBL/GenBank/DDBJ whole genome shotgun (WGS) entry which is preliminary data.</text>
</comment>